<gene>
    <name evidence="1" type="ORF">L3Q82_004903</name>
</gene>
<dbReference type="Proteomes" id="UP000831701">
    <property type="component" value="Chromosome 22"/>
</dbReference>
<organism evidence="1 2">
    <name type="scientific">Scortum barcoo</name>
    <name type="common">barcoo grunter</name>
    <dbReference type="NCBI Taxonomy" id="214431"/>
    <lineage>
        <taxon>Eukaryota</taxon>
        <taxon>Metazoa</taxon>
        <taxon>Chordata</taxon>
        <taxon>Craniata</taxon>
        <taxon>Vertebrata</taxon>
        <taxon>Euteleostomi</taxon>
        <taxon>Actinopterygii</taxon>
        <taxon>Neopterygii</taxon>
        <taxon>Teleostei</taxon>
        <taxon>Neoteleostei</taxon>
        <taxon>Acanthomorphata</taxon>
        <taxon>Eupercaria</taxon>
        <taxon>Centrarchiformes</taxon>
        <taxon>Terapontoidei</taxon>
        <taxon>Terapontidae</taxon>
        <taxon>Scortum</taxon>
    </lineage>
</organism>
<reference evidence="1" key="1">
    <citation type="submission" date="2022-04" db="EMBL/GenBank/DDBJ databases">
        <title>Jade perch genome.</title>
        <authorList>
            <person name="Chao B."/>
        </authorList>
    </citation>
    <scope>NUCLEOTIDE SEQUENCE</scope>
    <source>
        <strain evidence="1">CB-2022</strain>
    </source>
</reference>
<sequence>MDFTSKNIYDTFKDEIWKELGPLDPDWFEALTAQTFINERNVSDQDDLCANPEGNFKPPLDKSAVDSQLFSTPKVFRRNRVVSPETEDEQWFTAEQEKEILPWMPTQSPCLFPMSKEGSASYPTKIPTKTDENPSPVSVATDSNVIFVRKLFPSLSNASRLGVMSPKNNDVPTVQQGVVSPEAGPNPESHNSPQSPLNQSDGGWRQTLPDAIEDEEIRSTVATVLNGAENVLSIFFTNSNSALRKVKTDPIKRRQIISMKEHDCNSTDISTNNTASSKQKAADQELGGSSPPLKTGDTGITQWSPLSLSEISPCTSDTSFQDNQPSTQVENNISTRLRRNSNAGQLIRTPMKITDSGIARKKRKFIYTVGTLKPQIQGKESVKSPMMDSSAGILDTGQEVNLKVPDEADCCSIKKNEMLKRGNLTKENVPLSVQAKVQDLDISQLCRDFAQDFSQMSELGMLSKVAEDTPRNGFSPSACLSAMKREKWRAKQANSRHDCDDISDRRYVSTTTQNNSIKDGTISDSGFQSVVPDITQIPSSSFVLRQQWTSFKTDIHSTTPFPSTNKGQKKKAHLNDILQDTETDTELFSAIKESHTMGTGGESELHTESTSTDLPSNGKGTVYNFNCIPLNGQVHGSLPEKTVVSLSSVHASGFKTASNRGIQISPANLERAKRLFEETERERIPSDQPIKCARDTKDNICMSRGSVENTTSNSHQPPASSENNEDVSCQLTASQKADVTELCTLMEEADSQFEFTQFKAAKPQQLCQNNATSPQKMDKELDPDFLTGIDFDDSFSSDAVKHPVYEKMTLVSGCKTNCETFNVTDKSTGLSLSSAMKKENSSTEDAFSSSKYISQSSSSIMSAEPKNLDRAGHTETSKLEDKTPLMLGVGFKTAGGNVLRVSKKCLSKARALFADLEENLVTSQKSVLNQSTETDAKKQHKLSVDNRTCHFYHHKEDRSKSTGYDNNIGARIQGTEESFCADRQITGSRDEDATKNLSKMDTTSCQNGFQMASGKGISVSVKAMQEADALFKDCEVMDSNVGMSRKQSKSTEHFPGNISHKKNCQEFKNVQGTKLPISEFEFAGPAVHQTEYKNTPASTNAASFQGNPTSTAKAHSSLSCSTSKNIVSSAINELSSGSGFCTASGKKVSVSDDAMKKAECLLNENYTLEDTDEQPKQKGGALKTGHLTKPMNVSPPKNGGFQTASGKGVAISSAALKKAKLLLSECSEAEDKIAVNPTQPKVPVHGPPPRNRGFHAANVEAPQDTDTFFKVCDMMDSNGDMSVKKCTEPVRRNGCEKKTLSKSEQDQTETVNISEDPGSRRSECENVNVGPVVNHEKVLHHDEVEINGGVFKNKLDYMKAVSLQGDPSLMAQSRSSLLCPTSENTGSFIINELSNSGGFCTASGKKVSVSDDAMTKAKSLFSETATFDDPNKQLKQKEDTLPPQNSGFQTASGKGVAISSAALKKAKTLLSEGEGVEAEIGVKPTGSKMPVPGPPPKNHGFLAASGKPVAFSSAALQKAKALFSDISFSAEIPAVSDTRNSDKKHKDTQNDKAPTDAFKFKSGVGNLPEIPEEEVLSVLDYEVNHTDSEGSKVKRTEESSVLNIHSLNLSGCTETQQKFLAQEALDCTKALLEDESVAGQSLSMTLDNDPVQDYPKSNNRSVEEQKGRGKRLVEDQDMTAVMRDRRVFQYSVSLHPNITRPHRNGNYVETRLQKTTLTQHSTPGESRSAHRKVPAFVPPFLKNAKTEGQKTTVIIDNIRTPPAFVPPFKKQRTVVQESSSKPQEDKHPFLYGHGVHHHVYEITSETAKSFRFSLQQFVKLEAFIDGGGVQLADGGWLIPSNDGSAGKEEFYRALCDTPGVDPKLISEEWVYNHYRWIVWKQASMERSFPETMGSLCLTPEQVLLQLKYRYDVEVDHSRRPALRKIMEKDDTAAKTLVLCVCGVISRGHSPKRQSFLSGTKTPPGADAKVENTCAVVWLTDGWYSIKAQLDEPLTAMLHKDRLAVGGKLIVHGAQLVGSQDACSPLEAPESLMLKICANSSRPTRWDTKLGFHKDPRPFLLPVSCLYSKGGPVGCVDIIILRSYPIQWMERKPDGGVVFRSVRAEEKEERRYNSHKQKAMEILFAKIQAEFEKEEKGNDKPQRRRRTISRQDIASLHDGEELNEAVGDDPAYLEAHLSQQQLETLRSYRRSLMEKKQAELQDRYRRALETAENSEGSCPKRDVTPVWRLCIADSMDQSGSVYQLSLWRPSLDLQSLLKEGCRYKVYNLTTSEGKKQGGSTTVQLTGTKKTQFQDLQAFSGIVVNTFSTKGLYTFRGSSKPRIPATVWRGSSPAFYLVDGKLNFVKVRCFSSLAQSGLEDVIKPRVLLALSNLQLRGQSTSPTPVVYAGDLTVFSTNPKEAHLQESLNHLRNLVQNQENFFQTAEETLSHLVKSDGLSSVSSPAMQTRTPASVTDKRRDTKTSVISQQPARSFGSFTPLGRNPPATNGSTGKDPTSLKRRRALDYLSRIPSPPPLPLLGSVASPCVKKTFNPPRRSGTPSTLQTVQTPARRPVNSPVEDEWMSQTESSCTTSQDTGNLCVGVCERVKAGGDDSADRDSESVSSDFSSPDRSVRERVLREVGLTSTSFIGPAFPPQTTAAKPDIEDTLSEFYRELEEIDTPDGANDDPGSQGASSVQPPLSPKISTREQTRDVSQEKIVNANKSAETDRCLKSSGPKQPSWQHWYQNEPYHPRRPRPGQDLSSGRASPTQSQWHYPQALKRPPHPRFHRPPFPHLPPPSAFPHPQNPPSHMRPNWSGPGVTNQHQEESNCPTFSSFPPPNVFSHHSQGFYRDPLPHFDRDERGCSFDPHSDNVHVGWSVDRKEEWCQFGEDFDWRPRELLSTGPSGLILSTDDYFAHRDSYRYEAGLLGAAHEWNQRRAKDAMQDGRSPIIIDNTNLQAWEMKPYVQMALESRYRVDFCEPNTSWKFDPYELEKHTDFSSSLIFTARNSGKTIPASERHLEAAEKTPVSRNGARKSPRKTNITKTEASLISQIRIEQIGTETDSNGSDVGGVPNISLSFLRTAGHDTVRPLHEAAWTNMMEEAASQLEREHVHSVYDKIAPYFNDSRYKAWPKVRQFLLDLEPGSIVADIGCGNGKYLHINKEVFKLGCDVCRPLVDFAWSQGHEVQMCDGLHLPYRDGCFDAVLSIAVIHHLSTKERRIRAIKEMARTLRVGGRIMIYVWAMEQKRRKFEKQDIFVPWNPNPHSPSGPRRRAAAQSVSEAIDNTDKHRKVRSTSSMADEEDLTCATPQQRTQRLWFFSRSLDSVFDFGSLAISRSSSRDLSTLSSPTGENEGNKSGQRGRGRGLMKQVSSFFSPPSVIGSEEDVFDSVTDLHKGQNDPGGNSNTINNNDTENQSVSVSLAQECGSLALPDLVPFQKEHLKQSGDESEGGLQGKEQQKSTRSPQGSEGQVEGSCLRYYHVFREGELAELIENHVEELHVRHTYFDHANWCVVAEKVQLWKI</sequence>
<evidence type="ECO:0000313" key="2">
    <source>
        <dbReference type="Proteomes" id="UP000831701"/>
    </source>
</evidence>
<accession>A0ACB8VDK1</accession>
<comment type="caution">
    <text evidence="1">The sequence shown here is derived from an EMBL/GenBank/DDBJ whole genome shotgun (WGS) entry which is preliminary data.</text>
</comment>
<protein>
    <submittedName>
        <fullName evidence="1">Uncharacterized protein</fullName>
    </submittedName>
</protein>
<proteinExistence type="predicted"/>
<dbReference type="EMBL" id="CM041552">
    <property type="protein sequence ID" value="KAI3353658.1"/>
    <property type="molecule type" value="Genomic_DNA"/>
</dbReference>
<name>A0ACB8VDK1_9TELE</name>
<evidence type="ECO:0000313" key="1">
    <source>
        <dbReference type="EMBL" id="KAI3353658.1"/>
    </source>
</evidence>
<keyword evidence="2" id="KW-1185">Reference proteome</keyword>